<name>A0ABR5A5A4_9BACL</name>
<dbReference type="InterPro" id="IPR036390">
    <property type="entry name" value="WH_DNA-bd_sf"/>
</dbReference>
<dbReference type="SUPFAM" id="SSF46785">
    <property type="entry name" value="Winged helix' DNA-binding domain"/>
    <property type="match status" value="1"/>
</dbReference>
<dbReference type="SUPFAM" id="SSF55781">
    <property type="entry name" value="GAF domain-like"/>
    <property type="match status" value="1"/>
</dbReference>
<dbReference type="EMBL" id="JXAL01000014">
    <property type="protein sequence ID" value="KIL36221.1"/>
    <property type="molecule type" value="Genomic_DNA"/>
</dbReference>
<feature type="domain" description="IclR-ED" evidence="5">
    <location>
        <begin position="62"/>
        <end position="248"/>
    </location>
</feature>
<dbReference type="InterPro" id="IPR036388">
    <property type="entry name" value="WH-like_DNA-bd_sf"/>
</dbReference>
<dbReference type="Proteomes" id="UP000054526">
    <property type="component" value="Unassembled WGS sequence"/>
</dbReference>
<dbReference type="PANTHER" id="PTHR30136:SF39">
    <property type="entry name" value="TRANSCRIPTIONAL REGULATORY PROTEIN"/>
    <property type="match status" value="1"/>
</dbReference>
<accession>A0ABR5A5A4</accession>
<keyword evidence="3" id="KW-0804">Transcription</keyword>
<evidence type="ECO:0000259" key="4">
    <source>
        <dbReference type="PROSITE" id="PS51077"/>
    </source>
</evidence>
<comment type="caution">
    <text evidence="6">The sequence shown here is derived from an EMBL/GenBank/DDBJ whole genome shotgun (WGS) entry which is preliminary data.</text>
</comment>
<evidence type="ECO:0000313" key="7">
    <source>
        <dbReference type="Proteomes" id="UP000054526"/>
    </source>
</evidence>
<organism evidence="6 7">
    <name type="scientific">Cohnella kolymensis</name>
    <dbReference type="NCBI Taxonomy" id="1590652"/>
    <lineage>
        <taxon>Bacteria</taxon>
        <taxon>Bacillati</taxon>
        <taxon>Bacillota</taxon>
        <taxon>Bacilli</taxon>
        <taxon>Bacillales</taxon>
        <taxon>Paenibacillaceae</taxon>
        <taxon>Cohnella</taxon>
    </lineage>
</organism>
<dbReference type="PROSITE" id="PS51078">
    <property type="entry name" value="ICLR_ED"/>
    <property type="match status" value="1"/>
</dbReference>
<reference evidence="6 7" key="1">
    <citation type="submission" date="2014-12" db="EMBL/GenBank/DDBJ databases">
        <title>Draft genome sequence of Cohnella kolymensis strain B-2846.</title>
        <authorList>
            <person name="Karlyshev A.V."/>
            <person name="Kudryashova E.B."/>
        </authorList>
    </citation>
    <scope>NUCLEOTIDE SEQUENCE [LARGE SCALE GENOMIC DNA]</scope>
    <source>
        <strain evidence="6 7">VKM B-2846</strain>
    </source>
</reference>
<feature type="domain" description="HTH iclR-type" evidence="4">
    <location>
        <begin position="8"/>
        <end position="68"/>
    </location>
</feature>
<dbReference type="RefSeq" id="WP_041062190.1">
    <property type="nucleotide sequence ID" value="NZ_JXAL01000014.1"/>
</dbReference>
<dbReference type="Gene3D" id="3.30.450.40">
    <property type="match status" value="1"/>
</dbReference>
<evidence type="ECO:0000259" key="5">
    <source>
        <dbReference type="PROSITE" id="PS51078"/>
    </source>
</evidence>
<evidence type="ECO:0000256" key="2">
    <source>
        <dbReference type="ARBA" id="ARBA00023125"/>
    </source>
</evidence>
<proteinExistence type="predicted"/>
<sequence length="253" mass="28246">MHEEKNIILSVEKAIRMIAEISKQSRQTPSDLSKKLGITRTTAYRLLWTLERHGVVVANEKSEYSMGPFLLNHNHARNFEEGIIDLSLPIMMRLRNTTNETVGIYFARAAQLVAGEILESPYELRRITRVGDSLPLTKGATSICYLASRITELQNKEEFLTAIGIDKDHQEMWLKKLSKVREVGYAISWGERVPGSAAIAAPIKDSRGKIRAILSVSGPIGRIIPEVEESIADKVINAAHDIEQLINSETSTP</sequence>
<dbReference type="Pfam" id="PF01614">
    <property type="entry name" value="IclR_C"/>
    <property type="match status" value="1"/>
</dbReference>
<gene>
    <name evidence="6" type="ORF">SD71_09780</name>
</gene>
<evidence type="ECO:0000313" key="6">
    <source>
        <dbReference type="EMBL" id="KIL36221.1"/>
    </source>
</evidence>
<keyword evidence="2" id="KW-0238">DNA-binding</keyword>
<dbReference type="PANTHER" id="PTHR30136">
    <property type="entry name" value="HELIX-TURN-HELIX TRANSCRIPTIONAL REGULATOR, ICLR FAMILY"/>
    <property type="match status" value="1"/>
</dbReference>
<protein>
    <recommendedName>
        <fullName evidence="8">IclR family transcriptional regulator</fullName>
    </recommendedName>
</protein>
<evidence type="ECO:0000256" key="1">
    <source>
        <dbReference type="ARBA" id="ARBA00023015"/>
    </source>
</evidence>
<dbReference type="InterPro" id="IPR050707">
    <property type="entry name" value="HTH_MetabolicPath_Reg"/>
</dbReference>
<evidence type="ECO:0008006" key="8">
    <source>
        <dbReference type="Google" id="ProtNLM"/>
    </source>
</evidence>
<keyword evidence="7" id="KW-1185">Reference proteome</keyword>
<dbReference type="InterPro" id="IPR014757">
    <property type="entry name" value="Tscrpt_reg_IclR_C"/>
</dbReference>
<dbReference type="InterPro" id="IPR029016">
    <property type="entry name" value="GAF-like_dom_sf"/>
</dbReference>
<keyword evidence="1" id="KW-0805">Transcription regulation</keyword>
<dbReference type="Pfam" id="PF09339">
    <property type="entry name" value="HTH_IclR"/>
    <property type="match status" value="1"/>
</dbReference>
<dbReference type="PROSITE" id="PS51077">
    <property type="entry name" value="HTH_ICLR"/>
    <property type="match status" value="1"/>
</dbReference>
<dbReference type="InterPro" id="IPR005471">
    <property type="entry name" value="Tscrpt_reg_IclR_N"/>
</dbReference>
<dbReference type="Gene3D" id="1.10.10.10">
    <property type="entry name" value="Winged helix-like DNA-binding domain superfamily/Winged helix DNA-binding domain"/>
    <property type="match status" value="1"/>
</dbReference>
<dbReference type="SMART" id="SM00346">
    <property type="entry name" value="HTH_ICLR"/>
    <property type="match status" value="1"/>
</dbReference>
<evidence type="ECO:0000256" key="3">
    <source>
        <dbReference type="ARBA" id="ARBA00023163"/>
    </source>
</evidence>